<proteinExistence type="inferred from homology"/>
<feature type="domain" description="RING-type" evidence="15">
    <location>
        <begin position="93"/>
        <end position="315"/>
    </location>
</feature>
<evidence type="ECO:0000313" key="16">
    <source>
        <dbReference type="EMBL" id="KAF3609388.1"/>
    </source>
</evidence>
<dbReference type="InterPro" id="IPR044066">
    <property type="entry name" value="TRIAD_supradom"/>
</dbReference>
<dbReference type="InterPro" id="IPR013083">
    <property type="entry name" value="Znf_RING/FYVE/PHD"/>
</dbReference>
<comment type="pathway">
    <text evidence="4">Protein modification; protein ubiquitination.</text>
</comment>
<keyword evidence="7" id="KW-0808">Transferase</keyword>
<evidence type="ECO:0000259" key="15">
    <source>
        <dbReference type="PROSITE" id="PS51873"/>
    </source>
</evidence>
<evidence type="ECO:0000313" key="17">
    <source>
        <dbReference type="Proteomes" id="UP000266723"/>
    </source>
</evidence>
<evidence type="ECO:0000256" key="3">
    <source>
        <dbReference type="ARBA" id="ARBA00003976"/>
    </source>
</evidence>
<comment type="caution">
    <text evidence="16">The sequence shown here is derived from an EMBL/GenBank/DDBJ whole genome shotgun (WGS) entry which is preliminary data.</text>
</comment>
<dbReference type="PROSITE" id="PS50089">
    <property type="entry name" value="ZF_RING_2"/>
    <property type="match status" value="1"/>
</dbReference>
<keyword evidence="11" id="KW-0833">Ubl conjugation pathway</keyword>
<comment type="cofactor">
    <cofactor evidence="2">
        <name>Zn(2+)</name>
        <dbReference type="ChEBI" id="CHEBI:29105"/>
    </cofactor>
</comment>
<dbReference type="PANTHER" id="PTHR11685">
    <property type="entry name" value="RBR FAMILY RING FINGER AND IBR DOMAIN-CONTAINING"/>
    <property type="match status" value="1"/>
</dbReference>
<evidence type="ECO:0000259" key="14">
    <source>
        <dbReference type="PROSITE" id="PS50089"/>
    </source>
</evidence>
<comment type="similarity">
    <text evidence="5">Belongs to the RBR family. Ariadne subfamily.</text>
</comment>
<dbReference type="EMBL" id="QGKV02000297">
    <property type="protein sequence ID" value="KAF3609388.1"/>
    <property type="molecule type" value="Genomic_DNA"/>
</dbReference>
<gene>
    <name evidence="16" type="ORF">DY000_02050635</name>
</gene>
<dbReference type="InterPro" id="IPR002867">
    <property type="entry name" value="IBR_dom"/>
</dbReference>
<keyword evidence="9" id="KW-0677">Repeat</keyword>
<evidence type="ECO:0000256" key="10">
    <source>
        <dbReference type="ARBA" id="ARBA00022771"/>
    </source>
</evidence>
<evidence type="ECO:0000256" key="13">
    <source>
        <dbReference type="PROSITE-ProRule" id="PRU00175"/>
    </source>
</evidence>
<dbReference type="InterPro" id="IPR001841">
    <property type="entry name" value="Znf_RING"/>
</dbReference>
<dbReference type="Gene3D" id="3.30.40.10">
    <property type="entry name" value="Zinc/RING finger domain, C3HC4 (zinc finger)"/>
    <property type="match status" value="1"/>
</dbReference>
<evidence type="ECO:0000256" key="7">
    <source>
        <dbReference type="ARBA" id="ARBA00022679"/>
    </source>
</evidence>
<keyword evidence="12" id="KW-0862">Zinc</keyword>
<evidence type="ECO:0000256" key="9">
    <source>
        <dbReference type="ARBA" id="ARBA00022737"/>
    </source>
</evidence>
<comment type="catalytic activity">
    <reaction evidence="1">
        <text>[E2 ubiquitin-conjugating enzyme]-S-ubiquitinyl-L-cysteine + [acceptor protein]-L-lysine = [E2 ubiquitin-conjugating enzyme]-L-cysteine + [acceptor protein]-N(6)-ubiquitinyl-L-lysine.</text>
        <dbReference type="EC" id="2.3.2.31"/>
    </reaction>
</comment>
<dbReference type="SUPFAM" id="SSF57850">
    <property type="entry name" value="RING/U-box"/>
    <property type="match status" value="3"/>
</dbReference>
<dbReference type="Gene3D" id="1.20.120.1750">
    <property type="match status" value="1"/>
</dbReference>
<sequence>MNDGSSSSSSNTKMDLDVLVDESYFSALFDYDEVFPISDVNYASELHLQEALFSSLIASAAKINNHPQIQRSFTTVIKQEPVVKIENEPLEPSRRLCMICMDEKPSSDMFRGSVTCTHAYCTQCTIRYVANKIKENSAKIKCPDVDCTRSIEPYMCRDLIPKDVFERWEKILCESLISSWDKLYCPFKDCSSVMILDDVGGNNANVTQTECPSCHRMFCAQCKVAWHVGVGCEEFQRYGNTKKKSSDEEDALLVQMATNKQWRRCPSCKFYVEKVDGCMHIKCRYKCVDFSSVMVVDQCGLLITRAKFELTSFWEMLGVHVEAGPSTREIIAAFERCEGWSRDDRKRLAYLAIFTGYIEGRKYSTPTRISLARLVMELNRFENYPCGRVAFKVLMDSVKGKDISGCYTINGFAQALQVWVYTALLELGANYGNPLPNNPSPPILAYKGRKGCRQFK</sequence>
<dbReference type="PROSITE" id="PS51873">
    <property type="entry name" value="TRIAD"/>
    <property type="match status" value="1"/>
</dbReference>
<protein>
    <recommendedName>
        <fullName evidence="6">RBR-type E3 ubiquitin transferase</fullName>
        <ecNumber evidence="6">2.3.2.31</ecNumber>
    </recommendedName>
</protein>
<evidence type="ECO:0000256" key="1">
    <source>
        <dbReference type="ARBA" id="ARBA00001798"/>
    </source>
</evidence>
<keyword evidence="10 13" id="KW-0863">Zinc-finger</keyword>
<dbReference type="EC" id="2.3.2.31" evidence="6"/>
<evidence type="ECO:0000256" key="2">
    <source>
        <dbReference type="ARBA" id="ARBA00001947"/>
    </source>
</evidence>
<evidence type="ECO:0000256" key="4">
    <source>
        <dbReference type="ARBA" id="ARBA00004906"/>
    </source>
</evidence>
<reference evidence="16 17" key="1">
    <citation type="journal article" date="2020" name="BMC Genomics">
        <title>Intraspecific diversification of the crop wild relative Brassica cretica Lam. using demographic model selection.</title>
        <authorList>
            <person name="Kioukis A."/>
            <person name="Michalopoulou V.A."/>
            <person name="Briers L."/>
            <person name="Pirintsos S."/>
            <person name="Studholme D.J."/>
            <person name="Pavlidis P."/>
            <person name="Sarris P.F."/>
        </authorList>
    </citation>
    <scope>NUCLEOTIDE SEQUENCE [LARGE SCALE GENOMIC DNA]</scope>
    <source>
        <strain evidence="17">cv. PFS-1207/04</strain>
    </source>
</reference>
<organism evidence="16 17">
    <name type="scientific">Brassica cretica</name>
    <name type="common">Mustard</name>
    <dbReference type="NCBI Taxonomy" id="69181"/>
    <lineage>
        <taxon>Eukaryota</taxon>
        <taxon>Viridiplantae</taxon>
        <taxon>Streptophyta</taxon>
        <taxon>Embryophyta</taxon>
        <taxon>Tracheophyta</taxon>
        <taxon>Spermatophyta</taxon>
        <taxon>Magnoliopsida</taxon>
        <taxon>eudicotyledons</taxon>
        <taxon>Gunneridae</taxon>
        <taxon>Pentapetalae</taxon>
        <taxon>rosids</taxon>
        <taxon>malvids</taxon>
        <taxon>Brassicales</taxon>
        <taxon>Brassicaceae</taxon>
        <taxon>Brassiceae</taxon>
        <taxon>Brassica</taxon>
    </lineage>
</organism>
<evidence type="ECO:0000256" key="8">
    <source>
        <dbReference type="ARBA" id="ARBA00022723"/>
    </source>
</evidence>
<dbReference type="SMART" id="SM00647">
    <property type="entry name" value="IBR"/>
    <property type="match status" value="1"/>
</dbReference>
<evidence type="ECO:0000256" key="12">
    <source>
        <dbReference type="ARBA" id="ARBA00022833"/>
    </source>
</evidence>
<comment type="function">
    <text evidence="3">Might act as an E3 ubiquitin-protein ligase, or as part of E3 complex, which accepts ubiquitin from specific E2 ubiquitin-conjugating enzymes and then transfers it to substrates.</text>
</comment>
<dbReference type="Pfam" id="PF01485">
    <property type="entry name" value="IBR"/>
    <property type="match status" value="1"/>
</dbReference>
<dbReference type="Proteomes" id="UP000266723">
    <property type="component" value="Unassembled WGS sequence"/>
</dbReference>
<keyword evidence="8" id="KW-0479">Metal-binding</keyword>
<name>A0ABQ7F085_BRACR</name>
<dbReference type="InterPro" id="IPR031127">
    <property type="entry name" value="E3_UB_ligase_RBR"/>
</dbReference>
<dbReference type="CDD" id="cd22582">
    <property type="entry name" value="BRcat_RBR_unk"/>
    <property type="match status" value="1"/>
</dbReference>
<accession>A0ABQ7F085</accession>
<evidence type="ECO:0000256" key="11">
    <source>
        <dbReference type="ARBA" id="ARBA00022786"/>
    </source>
</evidence>
<feature type="domain" description="RING-type" evidence="14">
    <location>
        <begin position="97"/>
        <end position="143"/>
    </location>
</feature>
<keyword evidence="17" id="KW-1185">Reference proteome</keyword>
<evidence type="ECO:0000256" key="6">
    <source>
        <dbReference type="ARBA" id="ARBA00012251"/>
    </source>
</evidence>
<evidence type="ECO:0000256" key="5">
    <source>
        <dbReference type="ARBA" id="ARBA00005884"/>
    </source>
</evidence>